<protein>
    <submittedName>
        <fullName evidence="2">Uncharacterized protein</fullName>
    </submittedName>
</protein>
<dbReference type="EMBL" id="CM018050">
    <property type="protein sequence ID" value="KAA8518118.1"/>
    <property type="molecule type" value="Genomic_DNA"/>
</dbReference>
<feature type="compositionally biased region" description="Basic and acidic residues" evidence="1">
    <location>
        <begin position="33"/>
        <end position="49"/>
    </location>
</feature>
<name>A0A5J4ZKN0_9ASTE</name>
<dbReference type="AlphaFoldDB" id="A0A5J4ZKN0"/>
<reference evidence="2 3" key="1">
    <citation type="submission" date="2019-09" db="EMBL/GenBank/DDBJ databases">
        <title>A chromosome-level genome assembly of the Chinese tupelo Nyssa sinensis.</title>
        <authorList>
            <person name="Yang X."/>
            <person name="Kang M."/>
            <person name="Yang Y."/>
            <person name="Xiong H."/>
            <person name="Wang M."/>
            <person name="Zhang Z."/>
            <person name="Wang Z."/>
            <person name="Wu H."/>
            <person name="Ma T."/>
            <person name="Liu J."/>
            <person name="Xi Z."/>
        </authorList>
    </citation>
    <scope>NUCLEOTIDE SEQUENCE [LARGE SCALE GENOMIC DNA]</scope>
    <source>
        <strain evidence="2">J267</strain>
        <tissue evidence="2">Leaf</tissue>
    </source>
</reference>
<organism evidence="2 3">
    <name type="scientific">Nyssa sinensis</name>
    <dbReference type="NCBI Taxonomy" id="561372"/>
    <lineage>
        <taxon>Eukaryota</taxon>
        <taxon>Viridiplantae</taxon>
        <taxon>Streptophyta</taxon>
        <taxon>Embryophyta</taxon>
        <taxon>Tracheophyta</taxon>
        <taxon>Spermatophyta</taxon>
        <taxon>Magnoliopsida</taxon>
        <taxon>eudicotyledons</taxon>
        <taxon>Gunneridae</taxon>
        <taxon>Pentapetalae</taxon>
        <taxon>asterids</taxon>
        <taxon>Cornales</taxon>
        <taxon>Nyssaceae</taxon>
        <taxon>Nyssa</taxon>
    </lineage>
</organism>
<dbReference type="Proteomes" id="UP000325577">
    <property type="component" value="Linkage Group LG7"/>
</dbReference>
<keyword evidence="3" id="KW-1185">Reference proteome</keyword>
<accession>A0A5J4ZKN0</accession>
<feature type="compositionally biased region" description="Basic and acidic residues" evidence="1">
    <location>
        <begin position="7"/>
        <end position="23"/>
    </location>
</feature>
<evidence type="ECO:0000313" key="2">
    <source>
        <dbReference type="EMBL" id="KAA8518118.1"/>
    </source>
</evidence>
<feature type="region of interest" description="Disordered" evidence="1">
    <location>
        <begin position="1"/>
        <end position="66"/>
    </location>
</feature>
<sequence>MVVFMDGAEKGKSAVGKSEDGFRSEVLTSTDVRSVDEGTGELRESDLTDKNSPQLCSIRHATEKKK</sequence>
<gene>
    <name evidence="2" type="ORF">F0562_015592</name>
</gene>
<evidence type="ECO:0000256" key="1">
    <source>
        <dbReference type="SAM" id="MobiDB-lite"/>
    </source>
</evidence>
<proteinExistence type="predicted"/>
<evidence type="ECO:0000313" key="3">
    <source>
        <dbReference type="Proteomes" id="UP000325577"/>
    </source>
</evidence>